<dbReference type="OrthoDB" id="210273at2"/>
<organism evidence="2 3">
    <name type="scientific">Thermosyntropha lipolytica DSM 11003</name>
    <dbReference type="NCBI Taxonomy" id="1123382"/>
    <lineage>
        <taxon>Bacteria</taxon>
        <taxon>Bacillati</taxon>
        <taxon>Bacillota</taxon>
        <taxon>Clostridia</taxon>
        <taxon>Eubacteriales</taxon>
        <taxon>Syntrophomonadaceae</taxon>
        <taxon>Thermosyntropha</taxon>
    </lineage>
</organism>
<reference evidence="3" key="1">
    <citation type="submission" date="2016-11" db="EMBL/GenBank/DDBJ databases">
        <authorList>
            <person name="Varghese N."/>
            <person name="Submissions S."/>
        </authorList>
    </citation>
    <scope>NUCLEOTIDE SEQUENCE [LARGE SCALE GENOMIC DNA]</scope>
    <source>
        <strain evidence="3">DSM 11003</strain>
    </source>
</reference>
<evidence type="ECO:0000313" key="3">
    <source>
        <dbReference type="Proteomes" id="UP000242329"/>
    </source>
</evidence>
<protein>
    <recommendedName>
        <fullName evidence="4">DUF3298 domain-containing protein</fullName>
    </recommendedName>
</protein>
<dbReference type="RefSeq" id="WP_073089224.1">
    <property type="nucleotide sequence ID" value="NZ_FQWY01000004.1"/>
</dbReference>
<dbReference type="AlphaFoldDB" id="A0A1M5K5T2"/>
<proteinExistence type="predicted"/>
<evidence type="ECO:0000256" key="1">
    <source>
        <dbReference type="SAM" id="Phobius"/>
    </source>
</evidence>
<keyword evidence="1" id="KW-0472">Membrane</keyword>
<evidence type="ECO:0008006" key="4">
    <source>
        <dbReference type="Google" id="ProtNLM"/>
    </source>
</evidence>
<keyword evidence="1" id="KW-0812">Transmembrane</keyword>
<keyword evidence="1" id="KW-1133">Transmembrane helix</keyword>
<keyword evidence="3" id="KW-1185">Reference proteome</keyword>
<gene>
    <name evidence="2" type="ORF">SAMN02745221_00300</name>
</gene>
<sequence>MSERVPGKILLITSILIMPVLLLLYLFSLTYQEKLAEKICYQDEKITITSAGIIEKRGLHAVIPPNHRLLPYNPDYHGFITKVEYPVIHYPANRKIEKKINKKLQHLFKADKTTLQESFTSGLACHNRITFYAERIDEILAILADESYYTCGAAHSSTGFSIYHFHLATGEEIHPEEMIIQNEGFKNLVNHIIAQDPFYGFTSDAECHFADEIGGFMISPDGLNIFFAAYTGPAPGGGWLAFTIDYEKLKPFIKQGTILAYIAEKKSKGK</sequence>
<accession>A0A1M5K5T2</accession>
<feature type="transmembrane region" description="Helical" evidence="1">
    <location>
        <begin position="9"/>
        <end position="31"/>
    </location>
</feature>
<dbReference type="EMBL" id="FQWY01000004">
    <property type="protein sequence ID" value="SHG48146.1"/>
    <property type="molecule type" value="Genomic_DNA"/>
</dbReference>
<dbReference type="Proteomes" id="UP000242329">
    <property type="component" value="Unassembled WGS sequence"/>
</dbReference>
<name>A0A1M5K5T2_9FIRM</name>
<dbReference type="Gene3D" id="3.30.565.40">
    <property type="entry name" value="Fervidobacterium nodosum Rt17-B1 like"/>
    <property type="match status" value="1"/>
</dbReference>
<evidence type="ECO:0000313" key="2">
    <source>
        <dbReference type="EMBL" id="SHG48146.1"/>
    </source>
</evidence>